<keyword evidence="1" id="KW-1185">Reference proteome</keyword>
<evidence type="ECO:0000313" key="2">
    <source>
        <dbReference type="WBParaSite" id="maker-uti_cns_0003408-snap-gene-0.28-mRNA-1"/>
    </source>
</evidence>
<name>A0A1I8GWN4_9PLAT</name>
<dbReference type="Proteomes" id="UP000095280">
    <property type="component" value="Unplaced"/>
</dbReference>
<organism evidence="1 2">
    <name type="scientific">Macrostomum lignano</name>
    <dbReference type="NCBI Taxonomy" id="282301"/>
    <lineage>
        <taxon>Eukaryota</taxon>
        <taxon>Metazoa</taxon>
        <taxon>Spiralia</taxon>
        <taxon>Lophotrochozoa</taxon>
        <taxon>Platyhelminthes</taxon>
        <taxon>Rhabditophora</taxon>
        <taxon>Macrostomorpha</taxon>
        <taxon>Macrostomida</taxon>
        <taxon>Macrostomidae</taxon>
        <taxon>Macrostomum</taxon>
    </lineage>
</organism>
<evidence type="ECO:0000313" key="1">
    <source>
        <dbReference type="Proteomes" id="UP000095280"/>
    </source>
</evidence>
<dbReference type="WBParaSite" id="maker-uti_cns_0006067-snap-gene-0.4-mRNA-1">
    <property type="protein sequence ID" value="maker-uti_cns_0006067-snap-gene-0.4-mRNA-1"/>
    <property type="gene ID" value="maker-uti_cns_0006067-snap-gene-0.4"/>
</dbReference>
<sequence>MTFQENARLASFIKKFKECEVSEASGKKKNFHLLVPALYETFNPFDRK</sequence>
<dbReference type="WBParaSite" id="maker-uti_cns_0048530-snap-gene-0.3-mRNA-1">
    <property type="protein sequence ID" value="maker-uti_cns_0048530-snap-gene-0.3-mRNA-1"/>
    <property type="gene ID" value="maker-uti_cns_0048530-snap-gene-0.3"/>
</dbReference>
<dbReference type="AlphaFoldDB" id="A0A1I8GWN4"/>
<proteinExistence type="predicted"/>
<accession>A0A1I8GWN4</accession>
<protein>
    <submittedName>
        <fullName evidence="2 3">DNA methyltransferase</fullName>
    </submittedName>
</protein>
<dbReference type="WBParaSite" id="maker-uti_cns_0003408-snap-gene-0.28-mRNA-1">
    <property type="protein sequence ID" value="maker-uti_cns_0003408-snap-gene-0.28-mRNA-1"/>
    <property type="gene ID" value="maker-uti_cns_0003408-snap-gene-0.28"/>
</dbReference>
<evidence type="ECO:0000313" key="3">
    <source>
        <dbReference type="WBParaSite" id="maker-uti_cns_0006067-snap-gene-0.4-mRNA-1"/>
    </source>
</evidence>
<reference evidence="2 3" key="1">
    <citation type="submission" date="2016-11" db="UniProtKB">
        <authorList>
            <consortium name="WormBaseParasite"/>
        </authorList>
    </citation>
    <scope>IDENTIFICATION</scope>
</reference>